<gene>
    <name evidence="1" type="ORF">NCU07219</name>
</gene>
<sequence>MPTNPELTQDTHKIITLTPNVTLFRGTLDKDVLVHPTVPRREQPTGGIFWGVISIVGSARIDVEGAFHLCRVKTPPVWDVHINRDVQNHYNQKRQSPFT</sequence>
<dbReference type="KEGG" id="ncr:NCU07219"/>
<keyword evidence="2" id="KW-1185">Reference proteome</keyword>
<evidence type="ECO:0000313" key="1">
    <source>
        <dbReference type="EMBL" id="EAA28208.3"/>
    </source>
</evidence>
<dbReference type="GeneID" id="3873534"/>
<name>Q7RZ06_NEUCR</name>
<dbReference type="InParanoid" id="Q7RZ06"/>
<proteinExistence type="predicted"/>
<dbReference type="RefSeq" id="XP_957444.3">
    <property type="nucleotide sequence ID" value="XM_952351.3"/>
</dbReference>
<dbReference type="EMBL" id="CM002240">
    <property type="protein sequence ID" value="EAA28208.3"/>
    <property type="molecule type" value="Genomic_DNA"/>
</dbReference>
<accession>Q7RZ06</accession>
<protein>
    <submittedName>
        <fullName evidence="1">Uncharacterized protein</fullName>
    </submittedName>
</protein>
<dbReference type="HOGENOM" id="CLU_2776535_0_0_1"/>
<dbReference type="Proteomes" id="UP000001805">
    <property type="component" value="Chromosome 2, Linkage Group V"/>
</dbReference>
<reference evidence="1 2" key="1">
    <citation type="journal article" date="2003" name="Nature">
        <title>The genome sequence of the filamentous fungus Neurospora crassa.</title>
        <authorList>
            <person name="Galagan J.E."/>
            <person name="Calvo S.E."/>
            <person name="Borkovich K.A."/>
            <person name="Selker E.U."/>
            <person name="Read N.D."/>
            <person name="Jaffe D."/>
            <person name="FitzHugh W."/>
            <person name="Ma L.J."/>
            <person name="Smirnov S."/>
            <person name="Purcell S."/>
            <person name="Rehman B."/>
            <person name="Elkins T."/>
            <person name="Engels R."/>
            <person name="Wang S."/>
            <person name="Nielsen C.B."/>
            <person name="Butler J."/>
            <person name="Endrizzi M."/>
            <person name="Qui D."/>
            <person name="Ianakiev P."/>
            <person name="Bell-Pedersen D."/>
            <person name="Nelson M.A."/>
            <person name="Werner-Washburne M."/>
            <person name="Selitrennikoff C.P."/>
            <person name="Kinsey J.A."/>
            <person name="Braun E.L."/>
            <person name="Zelter A."/>
            <person name="Schulte U."/>
            <person name="Kothe G.O."/>
            <person name="Jedd G."/>
            <person name="Mewes W."/>
            <person name="Staben C."/>
            <person name="Marcotte E."/>
            <person name="Greenberg D."/>
            <person name="Roy A."/>
            <person name="Foley K."/>
            <person name="Naylor J."/>
            <person name="Stange-Thomann N."/>
            <person name="Barrett R."/>
            <person name="Gnerre S."/>
            <person name="Kamal M."/>
            <person name="Kamvysselis M."/>
            <person name="Mauceli E."/>
            <person name="Bielke C."/>
            <person name="Rudd S."/>
            <person name="Frishman D."/>
            <person name="Krystofova S."/>
            <person name="Rasmussen C."/>
            <person name="Metzenberg R.L."/>
            <person name="Perkins D.D."/>
            <person name="Kroken S."/>
            <person name="Cogoni C."/>
            <person name="Macino G."/>
            <person name="Catcheside D."/>
            <person name="Li W."/>
            <person name="Pratt R.J."/>
            <person name="Osmani S.A."/>
            <person name="DeSouza C.P."/>
            <person name="Glass L."/>
            <person name="Orbach M.J."/>
            <person name="Berglund J.A."/>
            <person name="Voelker R."/>
            <person name="Yarden O."/>
            <person name="Plamann M."/>
            <person name="Seiler S."/>
            <person name="Dunlap J."/>
            <person name="Radford A."/>
            <person name="Aramayo R."/>
            <person name="Natvig D.O."/>
            <person name="Alex L.A."/>
            <person name="Mannhaupt G."/>
            <person name="Ebbole D.J."/>
            <person name="Freitag M."/>
            <person name="Paulsen I."/>
            <person name="Sachs M.S."/>
            <person name="Lander E.S."/>
            <person name="Nusbaum C."/>
            <person name="Birren B."/>
        </authorList>
    </citation>
    <scope>NUCLEOTIDE SEQUENCE [LARGE SCALE GENOMIC DNA]</scope>
    <source>
        <strain evidence="2">ATCC 24698 / 74-OR23-1A / CBS 708.71 / DSM 1257 / FGSC 987</strain>
    </source>
</reference>
<dbReference type="VEuPathDB" id="FungiDB:NCU07219"/>
<organism evidence="1 2">
    <name type="scientific">Neurospora crassa (strain ATCC 24698 / 74-OR23-1A / CBS 708.71 / DSM 1257 / FGSC 987)</name>
    <dbReference type="NCBI Taxonomy" id="367110"/>
    <lineage>
        <taxon>Eukaryota</taxon>
        <taxon>Fungi</taxon>
        <taxon>Dikarya</taxon>
        <taxon>Ascomycota</taxon>
        <taxon>Pezizomycotina</taxon>
        <taxon>Sordariomycetes</taxon>
        <taxon>Sordariomycetidae</taxon>
        <taxon>Sordariales</taxon>
        <taxon>Sordariaceae</taxon>
        <taxon>Neurospora</taxon>
    </lineage>
</organism>
<dbReference type="PaxDb" id="5141-EFNCRP00000007186"/>
<dbReference type="AlphaFoldDB" id="Q7RZ06"/>
<evidence type="ECO:0000313" key="2">
    <source>
        <dbReference type="Proteomes" id="UP000001805"/>
    </source>
</evidence>